<feature type="transmembrane region" description="Helical" evidence="1">
    <location>
        <begin position="861"/>
        <end position="881"/>
    </location>
</feature>
<dbReference type="PRINTS" id="PR00702">
    <property type="entry name" value="ACRIFLAVINRP"/>
</dbReference>
<dbReference type="GO" id="GO:0042910">
    <property type="term" value="F:xenobiotic transmembrane transporter activity"/>
    <property type="evidence" value="ECO:0007669"/>
    <property type="project" value="TreeGrafter"/>
</dbReference>
<sequence length="1037" mass="114898">MNRLIGWFAENPVAANLLMIAIMIGGALSIPQIDKEFFPKASLNVVLITAPYPGAAPINVEQQVCVRLEQAIEDLNGIDKIKSVARQNVCSVEVEAEDDYDVQTLLNDVKVRVDAIDTLPDDADRPQVSQIIPTHDMMSIALEGDVPEQVLKRYGETLRREMEQLPHVSRVDINGVRDYEISIELTSDTLTKYQLTLSEVQQAIQESSLDLPTGTIKSPQGDITLQARNQAYYADDFARIIVRKTASGATLRLGDIATIRDGFTEDPIIARFNGKPSLFLQVKVTSNPDVLKTNQAVMAYLDERNRTLPEALELEVWHDFSISFKDRIRTLVNNGVGGLILVFIVLMLFLRPLLALWVSIGIGIAFLGALWLMPLFGASLNMISLFAFLLILGIVVDDAIIVGESIYSEQQKHGNGVQSAKAGASMVSKPIVFAVASTMLVFVPMLFLPGKSAEAATMIPIVVLLSLAFSLIESLFVLPSHLAEMPPEGHFKNPVSRGIDKLRKFFSNALDVFIHRYYDPVITRALKHTGPTIAIFVAGFAIIVSVFVGGWMQVGFFPNVTTDYIQVTIDIPDGEPLSFQNDVATRVESASKAMQQEILFDGTDVSYVKNFSVWLSGNEIRGAIGLNREYTNTLSSPELIEIWREKIGAIPQAEDINFFYQIDSKGKPLQYILSGKDNAELTLASQMLQEHLAGFPGVFEITDSLQTPRSEIELGLKPSSEFTAWDMQLLATQLRQAFYGAEVQRVPRDGEDIKVMLRLIEDERTHVDSIASLPVQDREGNTIRLDAISNITYTPALQDIERIDGQRTVTVSAELLKGTTDSTEITNDILEDFVPLLAKKHPTVKFQLEGDEEERREFMSAWGILFVQAIIAIYAMMAIAFRSYWQPIIILTAIPFGAMGAILGHLIMGMEISIFSFLGVMACAGVVVNDNLVLIDRINYLRDNGMTKLNAIHSAGIDRFRPIILTSATTFIGLIPIMSETSLQAQFLIPMVVSLAYGVLFATTVTLILVPALYLFGEQFNDGVSHLAYKLRLRRRP</sequence>
<dbReference type="Gene3D" id="3.30.70.1430">
    <property type="entry name" value="Multidrug efflux transporter AcrB pore domain"/>
    <property type="match status" value="2"/>
</dbReference>
<feature type="transmembrane region" description="Helical" evidence="1">
    <location>
        <begin position="960"/>
        <end position="979"/>
    </location>
</feature>
<dbReference type="Pfam" id="PF00873">
    <property type="entry name" value="ACR_tran"/>
    <property type="match status" value="1"/>
</dbReference>
<evidence type="ECO:0000313" key="3">
    <source>
        <dbReference type="Proteomes" id="UP000434580"/>
    </source>
</evidence>
<name>A0A5S9N4B0_9GAMM</name>
<dbReference type="EMBL" id="CACSII010000001">
    <property type="protein sequence ID" value="CAA0084689.1"/>
    <property type="molecule type" value="Genomic_DNA"/>
</dbReference>
<feature type="transmembrane region" description="Helical" evidence="1">
    <location>
        <begin position="331"/>
        <end position="349"/>
    </location>
</feature>
<feature type="transmembrane region" description="Helical" evidence="1">
    <location>
        <begin position="533"/>
        <end position="552"/>
    </location>
</feature>
<dbReference type="InterPro" id="IPR027463">
    <property type="entry name" value="AcrB_DN_DC_subdom"/>
</dbReference>
<evidence type="ECO:0000313" key="2">
    <source>
        <dbReference type="EMBL" id="CAA0084689.1"/>
    </source>
</evidence>
<dbReference type="Gene3D" id="3.30.70.1320">
    <property type="entry name" value="Multidrug efflux transporter AcrB pore domain like"/>
    <property type="match status" value="1"/>
</dbReference>
<dbReference type="SUPFAM" id="SSF82693">
    <property type="entry name" value="Multidrug efflux transporter AcrB pore domain, PN1, PN2, PC1 and PC2 subdomains"/>
    <property type="match status" value="2"/>
</dbReference>
<dbReference type="OrthoDB" id="5287122at2"/>
<reference evidence="2 3" key="1">
    <citation type="submission" date="2019-11" db="EMBL/GenBank/DDBJ databases">
        <authorList>
            <person name="Holert J."/>
        </authorList>
    </citation>
    <scope>NUCLEOTIDE SEQUENCE [LARGE SCALE GENOMIC DNA]</scope>
    <source>
        <strain evidence="2">BC5_2</strain>
    </source>
</reference>
<feature type="transmembrane region" description="Helical" evidence="1">
    <location>
        <begin position="455"/>
        <end position="478"/>
    </location>
</feature>
<dbReference type="PANTHER" id="PTHR32063:SF33">
    <property type="entry name" value="RND SUPERFAMILY EFFLUX PUMP PERMEASE COMPONENT"/>
    <property type="match status" value="1"/>
</dbReference>
<dbReference type="Gene3D" id="3.30.2090.10">
    <property type="entry name" value="Multidrug efflux transporter AcrB TolC docking domain, DN and DC subdomains"/>
    <property type="match status" value="2"/>
</dbReference>
<protein>
    <submittedName>
        <fullName evidence="2">Multidrug resistance protein MdtC</fullName>
    </submittedName>
</protein>
<feature type="transmembrane region" description="Helical" evidence="1">
    <location>
        <begin position="888"/>
        <end position="908"/>
    </location>
</feature>
<keyword evidence="1" id="KW-1133">Transmembrane helix</keyword>
<gene>
    <name evidence="2" type="primary">mdtC_1</name>
    <name evidence="2" type="ORF">DPBNPPHM_00762</name>
</gene>
<keyword evidence="1" id="KW-0812">Transmembrane</keyword>
<accession>A0A5S9N4B0</accession>
<proteinExistence type="predicted"/>
<dbReference type="SUPFAM" id="SSF82714">
    <property type="entry name" value="Multidrug efflux transporter AcrB TolC docking domain, DN and DC subdomains"/>
    <property type="match status" value="2"/>
</dbReference>
<feature type="transmembrane region" description="Helical" evidence="1">
    <location>
        <begin position="356"/>
        <end position="376"/>
    </location>
</feature>
<evidence type="ECO:0000256" key="1">
    <source>
        <dbReference type="SAM" id="Phobius"/>
    </source>
</evidence>
<feature type="transmembrane region" description="Helical" evidence="1">
    <location>
        <begin position="382"/>
        <end position="402"/>
    </location>
</feature>
<dbReference type="InterPro" id="IPR001036">
    <property type="entry name" value="Acrflvin-R"/>
</dbReference>
<dbReference type="Gene3D" id="1.20.1640.10">
    <property type="entry name" value="Multidrug efflux transporter AcrB transmembrane domain"/>
    <property type="match status" value="2"/>
</dbReference>
<dbReference type="SUPFAM" id="SSF82866">
    <property type="entry name" value="Multidrug efflux transporter AcrB transmembrane domain"/>
    <property type="match status" value="2"/>
</dbReference>
<feature type="transmembrane region" description="Helical" evidence="1">
    <location>
        <begin position="12"/>
        <end position="30"/>
    </location>
</feature>
<organism evidence="2 3">
    <name type="scientific">BD1-7 clade bacterium</name>
    <dbReference type="NCBI Taxonomy" id="2029982"/>
    <lineage>
        <taxon>Bacteria</taxon>
        <taxon>Pseudomonadati</taxon>
        <taxon>Pseudomonadota</taxon>
        <taxon>Gammaproteobacteria</taxon>
        <taxon>Cellvibrionales</taxon>
        <taxon>Spongiibacteraceae</taxon>
        <taxon>BD1-7 clade</taxon>
    </lineage>
</organism>
<dbReference type="AlphaFoldDB" id="A0A5S9N4B0"/>
<feature type="transmembrane region" description="Helical" evidence="1">
    <location>
        <begin position="914"/>
        <end position="939"/>
    </location>
</feature>
<feature type="transmembrane region" description="Helical" evidence="1">
    <location>
        <begin position="991"/>
        <end position="1016"/>
    </location>
</feature>
<dbReference type="GO" id="GO:0005886">
    <property type="term" value="C:plasma membrane"/>
    <property type="evidence" value="ECO:0007669"/>
    <property type="project" value="TreeGrafter"/>
</dbReference>
<dbReference type="Gene3D" id="3.30.70.1440">
    <property type="entry name" value="Multidrug efflux transporter AcrB pore domain"/>
    <property type="match status" value="1"/>
</dbReference>
<keyword evidence="1" id="KW-0472">Membrane</keyword>
<dbReference type="Proteomes" id="UP000434580">
    <property type="component" value="Unassembled WGS sequence"/>
</dbReference>
<feature type="transmembrane region" description="Helical" evidence="1">
    <location>
        <begin position="431"/>
        <end position="449"/>
    </location>
</feature>
<dbReference type="PANTHER" id="PTHR32063">
    <property type="match status" value="1"/>
</dbReference>